<keyword evidence="3" id="KW-1185">Reference proteome</keyword>
<feature type="region of interest" description="Disordered" evidence="1">
    <location>
        <begin position="187"/>
        <end position="267"/>
    </location>
</feature>
<dbReference type="RefSeq" id="WP_221315839.1">
    <property type="nucleotide sequence ID" value="NZ_JACHIV010000001.1"/>
</dbReference>
<name>A0A840NIV1_9PSEU</name>
<proteinExistence type="predicted"/>
<organism evidence="2 3">
    <name type="scientific">Saccharopolyspora gloriosae</name>
    <dbReference type="NCBI Taxonomy" id="455344"/>
    <lineage>
        <taxon>Bacteria</taxon>
        <taxon>Bacillati</taxon>
        <taxon>Actinomycetota</taxon>
        <taxon>Actinomycetes</taxon>
        <taxon>Pseudonocardiales</taxon>
        <taxon>Pseudonocardiaceae</taxon>
        <taxon>Saccharopolyspora</taxon>
    </lineage>
</organism>
<reference evidence="2 3" key="1">
    <citation type="submission" date="2020-08" db="EMBL/GenBank/DDBJ databases">
        <title>Sequencing the genomes of 1000 actinobacteria strains.</title>
        <authorList>
            <person name="Klenk H.-P."/>
        </authorList>
    </citation>
    <scope>NUCLEOTIDE SEQUENCE [LARGE SCALE GENOMIC DNA]</scope>
    <source>
        <strain evidence="2 3">DSM 45582</strain>
    </source>
</reference>
<protein>
    <recommendedName>
        <fullName evidence="4">Guanylate cyclase domain-containing protein</fullName>
    </recommendedName>
</protein>
<dbReference type="Proteomes" id="UP000580474">
    <property type="component" value="Unassembled WGS sequence"/>
</dbReference>
<evidence type="ECO:0000313" key="2">
    <source>
        <dbReference type="EMBL" id="MBB5070113.1"/>
    </source>
</evidence>
<feature type="compositionally biased region" description="Polar residues" evidence="1">
    <location>
        <begin position="228"/>
        <end position="242"/>
    </location>
</feature>
<evidence type="ECO:0008006" key="4">
    <source>
        <dbReference type="Google" id="ProtNLM"/>
    </source>
</evidence>
<sequence>MIESGGSHPEHLGQVPDLVREPVHAALRAVGLNRDSAQDEQFTGDGFLRAYPSGFLPALIDMVSMLDELLDTRNRSTKPEVRLRIAVHLGPLPLERGFHRPNIDLNRLLGAEVFKRVIRHCREHITNDALTTALIVSNSAYKTVFGGDYTRVLRRGEFASLPIVHNEFNEDAWVRITGVHPTQLENIPIDGEPTPEAPQTPISGLGHAPGQRSISNQGTVDGNLVTGDGNSFTTNPTTNVSNYVGGRNAGVQAGTFNGRFNQGEDRR</sequence>
<evidence type="ECO:0000256" key="1">
    <source>
        <dbReference type="SAM" id="MobiDB-lite"/>
    </source>
</evidence>
<gene>
    <name evidence="2" type="ORF">BJ969_003201</name>
</gene>
<comment type="caution">
    <text evidence="2">The sequence shown here is derived from an EMBL/GenBank/DDBJ whole genome shotgun (WGS) entry which is preliminary data.</text>
</comment>
<dbReference type="EMBL" id="JACHIV010000001">
    <property type="protein sequence ID" value="MBB5070113.1"/>
    <property type="molecule type" value="Genomic_DNA"/>
</dbReference>
<dbReference type="AlphaFoldDB" id="A0A840NIV1"/>
<accession>A0A840NIV1</accession>
<evidence type="ECO:0000313" key="3">
    <source>
        <dbReference type="Proteomes" id="UP000580474"/>
    </source>
</evidence>